<evidence type="ECO:0000256" key="5">
    <source>
        <dbReference type="ARBA" id="ARBA00022714"/>
    </source>
</evidence>
<dbReference type="NCBIfam" id="TIGR02965">
    <property type="entry name" value="xanthine_xdhB"/>
    <property type="match status" value="1"/>
</dbReference>
<dbReference type="AlphaFoldDB" id="A0A3B0SCB0"/>
<dbReference type="InterPro" id="IPR016208">
    <property type="entry name" value="Ald_Oxase/xanthine_DH-like"/>
</dbReference>
<dbReference type="InterPro" id="IPR037165">
    <property type="entry name" value="AldOxase/xan_DH_Mopterin-bd_sf"/>
</dbReference>
<reference evidence="12" key="1">
    <citation type="submission" date="2018-06" db="EMBL/GenBank/DDBJ databases">
        <authorList>
            <person name="Zhirakovskaya E."/>
        </authorList>
    </citation>
    <scope>NUCLEOTIDE SEQUENCE</scope>
</reference>
<evidence type="ECO:0000256" key="7">
    <source>
        <dbReference type="ARBA" id="ARBA00023002"/>
    </source>
</evidence>
<dbReference type="PANTHER" id="PTHR11908:SF132">
    <property type="entry name" value="ALDEHYDE OXIDASE 1-RELATED"/>
    <property type="match status" value="1"/>
</dbReference>
<comment type="cofactor">
    <cofactor evidence="2">
        <name>FAD</name>
        <dbReference type="ChEBI" id="CHEBI:57692"/>
    </cofactor>
</comment>
<comment type="cofactor">
    <cofactor evidence="1">
        <name>Mo-molybdopterin</name>
        <dbReference type="ChEBI" id="CHEBI:71302"/>
    </cofactor>
</comment>
<keyword evidence="4" id="KW-0500">Molybdenum</keyword>
<keyword evidence="8" id="KW-0408">Iron</keyword>
<keyword evidence="6" id="KW-0479">Metal-binding</keyword>
<evidence type="ECO:0000313" key="12">
    <source>
        <dbReference type="EMBL" id="VAW01633.1"/>
    </source>
</evidence>
<evidence type="ECO:0000259" key="11">
    <source>
        <dbReference type="SMART" id="SM01008"/>
    </source>
</evidence>
<dbReference type="Gene3D" id="3.90.1170.50">
    <property type="entry name" value="Aldehyde oxidase/xanthine dehydrogenase, a/b hammerhead"/>
    <property type="match status" value="1"/>
</dbReference>
<gene>
    <name evidence="12" type="ORF">MNBD_ALPHA06-2153</name>
</gene>
<dbReference type="FunFam" id="3.30.365.10:FF:000001">
    <property type="entry name" value="Xanthine dehydrogenase oxidase"/>
    <property type="match status" value="1"/>
</dbReference>
<organism evidence="12">
    <name type="scientific">hydrothermal vent metagenome</name>
    <dbReference type="NCBI Taxonomy" id="652676"/>
    <lineage>
        <taxon>unclassified sequences</taxon>
        <taxon>metagenomes</taxon>
        <taxon>ecological metagenomes</taxon>
    </lineage>
</organism>
<dbReference type="SUPFAM" id="SSF56003">
    <property type="entry name" value="Molybdenum cofactor-binding domain"/>
    <property type="match status" value="1"/>
</dbReference>
<dbReference type="FunFam" id="3.30.365.10:FF:000002">
    <property type="entry name" value="Xanthine dehydrogenase oxidase"/>
    <property type="match status" value="1"/>
</dbReference>
<evidence type="ECO:0000256" key="1">
    <source>
        <dbReference type="ARBA" id="ARBA00001924"/>
    </source>
</evidence>
<evidence type="ECO:0000256" key="4">
    <source>
        <dbReference type="ARBA" id="ARBA00022505"/>
    </source>
</evidence>
<dbReference type="Pfam" id="PF20256">
    <property type="entry name" value="MoCoBD_2"/>
    <property type="match status" value="1"/>
</dbReference>
<dbReference type="Gene3D" id="3.30.365.10">
    <property type="entry name" value="Aldehyde oxidase/xanthine dehydrogenase, molybdopterin binding domain"/>
    <property type="match status" value="4"/>
</dbReference>
<keyword evidence="7 12" id="KW-0560">Oxidoreductase</keyword>
<keyword evidence="5" id="KW-0001">2Fe-2S</keyword>
<feature type="domain" description="Aldehyde oxidase/xanthine dehydrogenase a/b hammerhead" evidence="11">
    <location>
        <begin position="22"/>
        <end position="129"/>
    </location>
</feature>
<dbReference type="SMART" id="SM01008">
    <property type="entry name" value="Ald_Xan_dh_C"/>
    <property type="match status" value="1"/>
</dbReference>
<comment type="cofactor">
    <cofactor evidence="10">
        <name>[2Fe-2S] cluster</name>
        <dbReference type="ChEBI" id="CHEBI:190135"/>
    </cofactor>
</comment>
<dbReference type="GO" id="GO:0005506">
    <property type="term" value="F:iron ion binding"/>
    <property type="evidence" value="ECO:0007669"/>
    <property type="project" value="InterPro"/>
</dbReference>
<evidence type="ECO:0000256" key="3">
    <source>
        <dbReference type="ARBA" id="ARBA00006849"/>
    </source>
</evidence>
<dbReference type="InterPro" id="IPR014309">
    <property type="entry name" value="Xanthine_DH_Mopterin-bd_su"/>
</dbReference>
<evidence type="ECO:0000256" key="6">
    <source>
        <dbReference type="ARBA" id="ARBA00022723"/>
    </source>
</evidence>
<dbReference type="InterPro" id="IPR036856">
    <property type="entry name" value="Ald_Oxase/Xan_DH_a/b_sf"/>
</dbReference>
<dbReference type="GO" id="GO:0051537">
    <property type="term" value="F:2 iron, 2 sulfur cluster binding"/>
    <property type="evidence" value="ECO:0007669"/>
    <property type="project" value="UniProtKB-KW"/>
</dbReference>
<evidence type="ECO:0000256" key="9">
    <source>
        <dbReference type="ARBA" id="ARBA00023014"/>
    </source>
</evidence>
<keyword evidence="9" id="KW-0411">Iron-sulfur</keyword>
<dbReference type="PANTHER" id="PTHR11908">
    <property type="entry name" value="XANTHINE DEHYDROGENASE"/>
    <property type="match status" value="1"/>
</dbReference>
<dbReference type="Pfam" id="PF02738">
    <property type="entry name" value="MoCoBD_1"/>
    <property type="match status" value="1"/>
</dbReference>
<name>A0A3B0SCB0_9ZZZZ</name>
<sequence>MSDPTQQTGQPLAHESALAHVTGQARYIDDLPELPGTLHLAFGRSERAHADILDLDLSQVRGYPGVVAVFTASDIIGPNDVSPVADDDPLFADDKVIYHGQALFVVAATSRDCARKAARLAQVKYRDLPAILHISEARAAQLRLEDAQEMRLGDATTEIANASHILEGKLTTGAQDHFYLEGQIAYAVAGEAGQMRVFSSTQHPSEIQSGVAHILGVSSNLVQVEVRRMGGGFGGKETQALLIAAAAALVANQTGRPAKLCLDRDDDMAMTGKRHEFEMSYKVGVDDKGVVGGIEMQLASDCGCSMDLSAAINDRAMFHASNAYFLPAVTICSERFFTNKVSATAFRGFGGPQGMILIERVMDHIADQLNLDPVLVRQRNFYRRGKDITPYGQRIKSLEIPALVRELVKTSHYRARRKQILNWNKKNPLCKRGIALTPVQFGISFTTRFLNQAGALVHVYRDGSVILNHGGTEMGQGLLLKVAQVVADVFGLPVQQIQVCATATDKVPNTSATAASSGSDLNAMAAAKAANSICQRLREVAAKHFGCPAQVLRFTGGNVVAPNGQISFAALADTAYLARVSLSSTGFYATPDIHYDRDRHRGQPFFYYACGAAVSEVEVDVLTGENRVRRVDVLHSVGNSLNPAIDLGQIEGAFIQGMGWLTTEEICFDDKGRLTTHAPSTYKIPACSDRPDHFNIALYNAGKDKAKTIHGSKAVGEPPLMLAISVHAALRAAIADGADFTALDAPATAETVLRALSGS</sequence>
<accession>A0A3B0SCB0</accession>
<dbReference type="InterPro" id="IPR008274">
    <property type="entry name" value="AldOxase/xan_DH_MoCoBD1"/>
</dbReference>
<dbReference type="EC" id="1.17.1.4" evidence="12"/>
<dbReference type="Pfam" id="PF01315">
    <property type="entry name" value="Ald_Xan_dh_C"/>
    <property type="match status" value="1"/>
</dbReference>
<dbReference type="SUPFAM" id="SSF54665">
    <property type="entry name" value="CO dehydrogenase molybdoprotein N-domain-like"/>
    <property type="match status" value="1"/>
</dbReference>
<proteinExistence type="inferred from homology"/>
<dbReference type="InterPro" id="IPR000674">
    <property type="entry name" value="Ald_Oxase/Xan_DH_a/b"/>
</dbReference>
<evidence type="ECO:0000256" key="2">
    <source>
        <dbReference type="ARBA" id="ARBA00001974"/>
    </source>
</evidence>
<evidence type="ECO:0000256" key="8">
    <source>
        <dbReference type="ARBA" id="ARBA00023004"/>
    </source>
</evidence>
<dbReference type="GO" id="GO:0030151">
    <property type="term" value="F:molybdenum ion binding"/>
    <property type="evidence" value="ECO:0007669"/>
    <property type="project" value="InterPro"/>
</dbReference>
<protein>
    <submittedName>
        <fullName evidence="12">Xanthine dehydrogenase, molybdenum binding subunit</fullName>
        <ecNumber evidence="12">1.17.1.4</ecNumber>
    </submittedName>
</protein>
<comment type="similarity">
    <text evidence="3">Belongs to the xanthine dehydrogenase family.</text>
</comment>
<dbReference type="EMBL" id="UOEE01000324">
    <property type="protein sequence ID" value="VAW01633.1"/>
    <property type="molecule type" value="Genomic_DNA"/>
</dbReference>
<dbReference type="GO" id="GO:0004854">
    <property type="term" value="F:xanthine dehydrogenase activity"/>
    <property type="evidence" value="ECO:0007669"/>
    <property type="project" value="UniProtKB-EC"/>
</dbReference>
<evidence type="ECO:0000256" key="10">
    <source>
        <dbReference type="ARBA" id="ARBA00034078"/>
    </source>
</evidence>
<dbReference type="InterPro" id="IPR046867">
    <property type="entry name" value="AldOxase/xan_DH_MoCoBD2"/>
</dbReference>